<evidence type="ECO:0000256" key="1">
    <source>
        <dbReference type="SAM" id="MobiDB-lite"/>
    </source>
</evidence>
<feature type="region of interest" description="Disordered" evidence="1">
    <location>
        <begin position="1"/>
        <end position="21"/>
    </location>
</feature>
<organism evidence="2 3">
    <name type="scientific">Nostoc cf. edaphicum LEGE 07299</name>
    <dbReference type="NCBI Taxonomy" id="2777974"/>
    <lineage>
        <taxon>Bacteria</taxon>
        <taxon>Bacillati</taxon>
        <taxon>Cyanobacteriota</taxon>
        <taxon>Cyanophyceae</taxon>
        <taxon>Nostocales</taxon>
        <taxon>Nostocaceae</taxon>
        <taxon>Nostoc</taxon>
    </lineage>
</organism>
<dbReference type="EMBL" id="JADEXF010000853">
    <property type="protein sequence ID" value="MBE9107450.1"/>
    <property type="molecule type" value="Genomic_DNA"/>
</dbReference>
<comment type="caution">
    <text evidence="2">The sequence shown here is derived from an EMBL/GenBank/DDBJ whole genome shotgun (WGS) entry which is preliminary data.</text>
</comment>
<sequence>MPRGVPKAGTRKPGSGRKKKYAGEAMQKYVPISIADKLDDIYLLLIDLEKEVGVWEKTCEEKITSPRYEQARKLVSVLRFLLNRLGIDTANIYADNQEQERPTEES</sequence>
<dbReference type="RefSeq" id="WP_194047279.1">
    <property type="nucleotide sequence ID" value="NZ_JADEXF010000853.1"/>
</dbReference>
<protein>
    <submittedName>
        <fullName evidence="2">Uncharacterized protein</fullName>
    </submittedName>
</protein>
<proteinExistence type="predicted"/>
<keyword evidence="3" id="KW-1185">Reference proteome</keyword>
<reference evidence="2 3" key="1">
    <citation type="submission" date="2020-10" db="EMBL/GenBank/DDBJ databases">
        <authorList>
            <person name="Castelo-Branco R."/>
            <person name="Eusebio N."/>
            <person name="Adriana R."/>
            <person name="Vieira A."/>
            <person name="Brugerolle De Fraissinette N."/>
            <person name="Rezende De Castro R."/>
            <person name="Schneider M.P."/>
            <person name="Vasconcelos V."/>
            <person name="Leao P.N."/>
        </authorList>
    </citation>
    <scope>NUCLEOTIDE SEQUENCE [LARGE SCALE GENOMIC DNA]</scope>
    <source>
        <strain evidence="2 3">LEGE 07299</strain>
    </source>
</reference>
<dbReference type="Proteomes" id="UP000647836">
    <property type="component" value="Unassembled WGS sequence"/>
</dbReference>
<evidence type="ECO:0000313" key="3">
    <source>
        <dbReference type="Proteomes" id="UP000647836"/>
    </source>
</evidence>
<accession>A0ABR9U565</accession>
<name>A0ABR9U565_9NOSO</name>
<gene>
    <name evidence="2" type="ORF">IQ229_21710</name>
</gene>
<evidence type="ECO:0000313" key="2">
    <source>
        <dbReference type="EMBL" id="MBE9107450.1"/>
    </source>
</evidence>